<dbReference type="Gene3D" id="3.30.40.10">
    <property type="entry name" value="Zinc/RING finger domain, C3HC4 (zinc finger)"/>
    <property type="match status" value="1"/>
</dbReference>
<comment type="similarity">
    <text evidence="10">Belongs to the RBR family. RNF14 subfamily.</text>
</comment>
<dbReference type="CDD" id="cd23820">
    <property type="entry name" value="RWD_RNF14"/>
    <property type="match status" value="1"/>
</dbReference>
<evidence type="ECO:0000259" key="15">
    <source>
        <dbReference type="PROSITE" id="PS51873"/>
    </source>
</evidence>
<dbReference type="SMART" id="SM00647">
    <property type="entry name" value="IBR"/>
    <property type="match status" value="2"/>
</dbReference>
<dbReference type="EC" id="2.3.2.31" evidence="3"/>
<dbReference type="InterPro" id="IPR013083">
    <property type="entry name" value="Znf_RING/FYVE/PHD"/>
</dbReference>
<dbReference type="GO" id="GO:0061630">
    <property type="term" value="F:ubiquitin protein ligase activity"/>
    <property type="evidence" value="ECO:0007669"/>
    <property type="project" value="UniProtKB-EC"/>
</dbReference>
<dbReference type="InterPro" id="IPR044066">
    <property type="entry name" value="TRIAD_supradom"/>
</dbReference>
<dbReference type="Pfam" id="PF22605">
    <property type="entry name" value="IBR_2"/>
    <property type="match status" value="1"/>
</dbReference>
<keyword evidence="5" id="KW-0479">Metal-binding</keyword>
<keyword evidence="7 11" id="KW-0863">Zinc-finger</keyword>
<dbReference type="Pfam" id="PF05773">
    <property type="entry name" value="RWD"/>
    <property type="match status" value="1"/>
</dbReference>
<feature type="compositionally biased region" description="Gly residues" evidence="12">
    <location>
        <begin position="625"/>
        <end position="639"/>
    </location>
</feature>
<evidence type="ECO:0000259" key="14">
    <source>
        <dbReference type="PROSITE" id="PS50908"/>
    </source>
</evidence>
<dbReference type="FunFam" id="3.30.40.10:FF:000416">
    <property type="entry name" value="RBR-type E3 ubiquitin transferase"/>
    <property type="match status" value="1"/>
</dbReference>
<feature type="compositionally biased region" description="Gly residues" evidence="12">
    <location>
        <begin position="649"/>
        <end position="678"/>
    </location>
</feature>
<feature type="domain" description="RING-type" evidence="13">
    <location>
        <begin position="225"/>
        <end position="270"/>
    </location>
</feature>
<feature type="compositionally biased region" description="Low complexity" evidence="12">
    <location>
        <begin position="533"/>
        <end position="545"/>
    </location>
</feature>
<dbReference type="InterPro" id="IPR002867">
    <property type="entry name" value="IBR_dom"/>
</dbReference>
<dbReference type="CDD" id="cd23134">
    <property type="entry name" value="RING-HC_ITT1-like"/>
    <property type="match status" value="1"/>
</dbReference>
<keyword evidence="8" id="KW-0833">Ubl conjugation pathway</keyword>
<keyword evidence="6" id="KW-0677">Repeat</keyword>
<feature type="compositionally biased region" description="Acidic residues" evidence="12">
    <location>
        <begin position="357"/>
        <end position="370"/>
    </location>
</feature>
<keyword evidence="9" id="KW-0862">Zinc</keyword>
<protein>
    <recommendedName>
        <fullName evidence="3">RBR-type E3 ubiquitin transferase</fullName>
        <ecNumber evidence="3">2.3.2.31</ecNumber>
    </recommendedName>
</protein>
<feature type="compositionally biased region" description="Gly residues" evidence="12">
    <location>
        <begin position="717"/>
        <end position="735"/>
    </location>
</feature>
<feature type="domain" description="RWD" evidence="14">
    <location>
        <begin position="15"/>
        <end position="186"/>
    </location>
</feature>
<sequence>MASFNYDDFDSPRDTELSSLIAIYPEIQHPRPDDPYAIAIDIPVNPTKPVLVYYPAAADPNTDPRAQGNTQQNGVNHVNGAANGGPSNGADRVGGAGPAEGAGAGAGALDRHEVAHLPPIHLEIIFGPDYPAEKPPVVTISADPPWLSKETIKRLEDDGPQLWEEMGRDMVGFTYIDHIQQAAENVFELVDEKGTLEVDPQHRIAIMDFDIQARRAAFEKETFKCGVCLDPKKGTVCHKMIDCEHVFCVECLQDFYNNAIKEGDLASVRCLAPNCAKEREQAAASSSGIKKRKKPKTHLSPSELLQIPLDQEMVKRFVTLKYKTELESDKNTIYCPRQWCNGAARSKKHKKPQGLELNDDAEEEDEEEETGASGASKPYNATELLAICEDCNFAFCSRCNQSWHGEFVRCQAPRKNEELTAEEIASLEYMKLHTTPCPTCAAPAQKTHGCNHMICYRCQTHFCYLCSAWLDPGNPYQHFNEMPGGRITGCYQRLWELEQGDGDDVGLAFEGGAGAAPPGAAGRAGPGGGGAAVAGAPAPAAAAPPGFGDLPEQQLMELLMADLEIESDDEEDAFRVPPPFGERELNRQPQEAMGAEAQNRNGAGRGEVAVAREGPLILRIDGGNQPAGGRGRGGAGAGAGAAAAPNGPAAGGGRGAGGRGGGGWGDNARGGQGAGGANIRGQHQNRGGAPNNRHNNRNNNNNHNNGGVGAGAAARGGNRGGGGGNGGNAVRGNVGGRARRGPNDPRMDFDNPNNPDNIQVNVPDGIRLDPQQEAWIRQFVHLALEDQEDLLFDDDDW</sequence>
<evidence type="ECO:0000256" key="8">
    <source>
        <dbReference type="ARBA" id="ARBA00022786"/>
    </source>
</evidence>
<dbReference type="OMA" id="CFRCNTH"/>
<feature type="region of interest" description="Disordered" evidence="12">
    <location>
        <begin position="282"/>
        <end position="302"/>
    </location>
</feature>
<dbReference type="GO" id="GO:0008270">
    <property type="term" value="F:zinc ion binding"/>
    <property type="evidence" value="ECO:0007669"/>
    <property type="project" value="UniProtKB-KW"/>
</dbReference>
<dbReference type="Gene3D" id="3.10.110.10">
    <property type="entry name" value="Ubiquitin Conjugating Enzyme"/>
    <property type="match status" value="1"/>
</dbReference>
<dbReference type="SUPFAM" id="SSF57850">
    <property type="entry name" value="RING/U-box"/>
    <property type="match status" value="2"/>
</dbReference>
<dbReference type="PANTHER" id="PTHR11685">
    <property type="entry name" value="RBR FAMILY RING FINGER AND IBR DOMAIN-CONTAINING"/>
    <property type="match status" value="1"/>
</dbReference>
<dbReference type="InterPro" id="IPR017907">
    <property type="entry name" value="Znf_RING_CS"/>
</dbReference>
<evidence type="ECO:0000256" key="6">
    <source>
        <dbReference type="ARBA" id="ARBA00022737"/>
    </source>
</evidence>
<feature type="region of interest" description="Disordered" evidence="12">
    <location>
        <begin position="619"/>
        <end position="758"/>
    </location>
</feature>
<name>A0A8S8ZVM9_SORMA</name>
<dbReference type="VEuPathDB" id="FungiDB:SMAC_02577"/>
<dbReference type="Proteomes" id="UP000433876">
    <property type="component" value="Unassembled WGS sequence"/>
</dbReference>
<feature type="region of interest" description="Disordered" evidence="12">
    <location>
        <begin position="351"/>
        <end position="376"/>
    </location>
</feature>
<evidence type="ECO:0000313" key="16">
    <source>
        <dbReference type="EMBL" id="KAA8633548.1"/>
    </source>
</evidence>
<dbReference type="EMBL" id="NMPR01000035">
    <property type="protein sequence ID" value="KAA8633548.1"/>
    <property type="molecule type" value="Genomic_DNA"/>
</dbReference>
<dbReference type="PROSITE" id="PS50908">
    <property type="entry name" value="RWD"/>
    <property type="match status" value="1"/>
</dbReference>
<feature type="compositionally biased region" description="Low complexity" evidence="12">
    <location>
        <begin position="679"/>
        <end position="716"/>
    </location>
</feature>
<dbReference type="Pfam" id="PF01485">
    <property type="entry name" value="IBR"/>
    <property type="match status" value="1"/>
</dbReference>
<evidence type="ECO:0000256" key="4">
    <source>
        <dbReference type="ARBA" id="ARBA00022679"/>
    </source>
</evidence>
<dbReference type="InterPro" id="IPR054694">
    <property type="entry name" value="Parkin-like_IBR"/>
</dbReference>
<proteinExistence type="inferred from homology"/>
<dbReference type="CDD" id="cd20354">
    <property type="entry name" value="Rcat_RBR_RNF14"/>
    <property type="match status" value="1"/>
</dbReference>
<comment type="pathway">
    <text evidence="2">Protein modification; protein ubiquitination.</text>
</comment>
<dbReference type="InterPro" id="IPR001841">
    <property type="entry name" value="Znf_RING"/>
</dbReference>
<reference evidence="16 17" key="1">
    <citation type="submission" date="2017-07" db="EMBL/GenBank/DDBJ databases">
        <title>Genome sequence of the Sordaria macrospora wild type strain R19027.</title>
        <authorList>
            <person name="Nowrousian M."/>
            <person name="Teichert I."/>
            <person name="Kueck U."/>
        </authorList>
    </citation>
    <scope>NUCLEOTIDE SEQUENCE [LARGE SCALE GENOMIC DNA]</scope>
    <source>
        <strain evidence="16 17">R19027</strain>
        <tissue evidence="16">Mycelium</tissue>
    </source>
</reference>
<evidence type="ECO:0000256" key="2">
    <source>
        <dbReference type="ARBA" id="ARBA00004906"/>
    </source>
</evidence>
<evidence type="ECO:0000256" key="1">
    <source>
        <dbReference type="ARBA" id="ARBA00001798"/>
    </source>
</evidence>
<evidence type="ECO:0000313" key="17">
    <source>
        <dbReference type="Proteomes" id="UP000433876"/>
    </source>
</evidence>
<evidence type="ECO:0000256" key="3">
    <source>
        <dbReference type="ARBA" id="ARBA00012251"/>
    </source>
</evidence>
<dbReference type="SUPFAM" id="SSF54495">
    <property type="entry name" value="UBC-like"/>
    <property type="match status" value="1"/>
</dbReference>
<evidence type="ECO:0000256" key="5">
    <source>
        <dbReference type="ARBA" id="ARBA00022723"/>
    </source>
</evidence>
<dbReference type="PROSITE" id="PS00518">
    <property type="entry name" value="ZF_RING_1"/>
    <property type="match status" value="1"/>
</dbReference>
<evidence type="ECO:0000256" key="7">
    <source>
        <dbReference type="ARBA" id="ARBA00022771"/>
    </source>
</evidence>
<gene>
    <name evidence="16" type="ORF">SMACR_02577</name>
</gene>
<accession>A0A8S8ZVM9</accession>
<dbReference type="Gene3D" id="1.20.120.1750">
    <property type="match status" value="1"/>
</dbReference>
<feature type="compositionally biased region" description="Gly residues" evidence="12">
    <location>
        <begin position="82"/>
        <end position="106"/>
    </location>
</feature>
<dbReference type="GO" id="GO:0016567">
    <property type="term" value="P:protein ubiquitination"/>
    <property type="evidence" value="ECO:0007669"/>
    <property type="project" value="InterPro"/>
</dbReference>
<evidence type="ECO:0000256" key="9">
    <source>
        <dbReference type="ARBA" id="ARBA00022833"/>
    </source>
</evidence>
<feature type="region of interest" description="Disordered" evidence="12">
    <location>
        <begin position="516"/>
        <end position="545"/>
    </location>
</feature>
<dbReference type="PROSITE" id="PS50089">
    <property type="entry name" value="ZF_RING_2"/>
    <property type="match status" value="1"/>
</dbReference>
<dbReference type="InterPro" id="IPR047548">
    <property type="entry name" value="Rcat_RBR_RNF14"/>
</dbReference>
<evidence type="ECO:0000259" key="13">
    <source>
        <dbReference type="PROSITE" id="PS50089"/>
    </source>
</evidence>
<dbReference type="PROSITE" id="PS51873">
    <property type="entry name" value="TRIAD"/>
    <property type="match status" value="1"/>
</dbReference>
<feature type="compositionally biased region" description="Gly residues" evidence="12">
    <location>
        <begin position="522"/>
        <end position="532"/>
    </location>
</feature>
<comment type="catalytic activity">
    <reaction evidence="1">
        <text>[E2 ubiquitin-conjugating enzyme]-S-ubiquitinyl-L-cysteine + [acceptor protein]-L-lysine = [E2 ubiquitin-conjugating enzyme]-L-cysteine + [acceptor protein]-N(6)-ubiquitinyl-L-lysine.</text>
        <dbReference type="EC" id="2.3.2.31"/>
    </reaction>
</comment>
<dbReference type="InterPro" id="IPR031127">
    <property type="entry name" value="E3_UB_ligase_RBR"/>
</dbReference>
<dbReference type="AlphaFoldDB" id="A0A8S8ZVM9"/>
<keyword evidence="4" id="KW-0808">Transferase</keyword>
<feature type="domain" description="RING-type" evidence="15">
    <location>
        <begin position="221"/>
        <end position="494"/>
    </location>
</feature>
<evidence type="ECO:0000256" key="11">
    <source>
        <dbReference type="PROSITE-ProRule" id="PRU00175"/>
    </source>
</evidence>
<organism evidence="16 17">
    <name type="scientific">Sordaria macrospora</name>
    <dbReference type="NCBI Taxonomy" id="5147"/>
    <lineage>
        <taxon>Eukaryota</taxon>
        <taxon>Fungi</taxon>
        <taxon>Dikarya</taxon>
        <taxon>Ascomycota</taxon>
        <taxon>Pezizomycotina</taxon>
        <taxon>Sordariomycetes</taxon>
        <taxon>Sordariomycetidae</taxon>
        <taxon>Sordariales</taxon>
        <taxon>Sordariaceae</taxon>
        <taxon>Sordaria</taxon>
    </lineage>
</organism>
<dbReference type="InterPro" id="IPR006575">
    <property type="entry name" value="RWD_dom"/>
</dbReference>
<comment type="caution">
    <text evidence="16">The sequence shown here is derived from an EMBL/GenBank/DDBJ whole genome shotgun (WGS) entry which is preliminary data.</text>
</comment>
<feature type="region of interest" description="Disordered" evidence="12">
    <location>
        <begin position="58"/>
        <end position="107"/>
    </location>
</feature>
<dbReference type="InterPro" id="IPR016135">
    <property type="entry name" value="UBQ-conjugating_enzyme/RWD"/>
</dbReference>
<evidence type="ECO:0000256" key="10">
    <source>
        <dbReference type="ARBA" id="ARBA00044508"/>
    </source>
</evidence>
<evidence type="ECO:0000256" key="12">
    <source>
        <dbReference type="SAM" id="MobiDB-lite"/>
    </source>
</evidence>